<dbReference type="RefSeq" id="WP_048060138.1">
    <property type="nucleotide sequence ID" value="NZ_AP019770.1"/>
</dbReference>
<proteinExistence type="predicted"/>
<evidence type="ECO:0000313" key="9">
    <source>
        <dbReference type="Proteomes" id="UP000062398"/>
    </source>
</evidence>
<evidence type="ECO:0000313" key="4">
    <source>
        <dbReference type="EMBL" id="AKV79223.1"/>
    </source>
</evidence>
<dbReference type="Pfam" id="PF22023">
    <property type="entry name" value="Pus10_THUMP_arc"/>
    <property type="match status" value="1"/>
</dbReference>
<dbReference type="Proteomes" id="UP000068832">
    <property type="component" value="Chromosome"/>
</dbReference>
<reference evidence="6 7" key="2">
    <citation type="submission" date="2015-07" db="EMBL/GenBank/DDBJ databases">
        <title>Physiological, transcriptional responses and genome re-sequencing of acid resistant extremely thermoacidophilic Metallosphaera sedula SARC-M1.</title>
        <authorList>
            <person name="Ai C."/>
            <person name="McCarthy S."/>
            <person name="Eckrich V."/>
            <person name="Rudrappa D."/>
            <person name="Qiu G."/>
            <person name="Blum P."/>
        </authorList>
    </citation>
    <scope>NUCLEOTIDE SEQUENCE [LARGE SCALE GENOMIC DNA]</scope>
    <source>
        <strain evidence="6 7">SARC-M1</strain>
    </source>
</reference>
<gene>
    <name evidence="2" type="ORF">MsedA_1793</name>
    <name evidence="3" type="ORF">MsedB_1795</name>
    <name evidence="4" type="ORF">MsedC_1793</name>
    <name evidence="5" type="ORF">MsedD_1794</name>
    <name evidence="6" type="ORF">MsedE_1795</name>
</gene>
<evidence type="ECO:0000313" key="6">
    <source>
        <dbReference type="EMBL" id="AKV83705.1"/>
    </source>
</evidence>
<evidence type="ECO:0000313" key="3">
    <source>
        <dbReference type="EMBL" id="AKV76972.1"/>
    </source>
</evidence>
<accession>A0A0K1SXE7</accession>
<dbReference type="EMBL" id="CP012176">
    <property type="protein sequence ID" value="AKV83705.1"/>
    <property type="molecule type" value="Genomic_DNA"/>
</dbReference>
<dbReference type="NCBIfam" id="NF011139">
    <property type="entry name" value="PRK14554.1-5"/>
    <property type="match status" value="1"/>
</dbReference>
<dbReference type="EMBL" id="CP012173">
    <property type="protein sequence ID" value="AKV76972.1"/>
    <property type="molecule type" value="Genomic_DNA"/>
</dbReference>
<dbReference type="PATRIC" id="fig|43687.5.peg.1892"/>
<dbReference type="EMBL" id="CP012175">
    <property type="protein sequence ID" value="AKV81468.1"/>
    <property type="molecule type" value="Genomic_DNA"/>
</dbReference>
<sequence length="359" mass="41576">MSKNSSAKWVAEQALALLERYPLCDSCLGRCFAKLGYGHLNSERGRAIKLSLLLEIDRRVKEHELPDLGEMKEILFNMGEVGESLFSHYFGTGFQRRSCYLCNDVLPQVKEDFATKALSLLRTSPMKYVLGVRLSPRMQELETSFAVTNGLVYYESMKAEIRREVGKRLSQLGFEPEIDNPEGELVYDMDSRNVEVIRKSQKTLYLYTRLSRGVPISSWYSKGGDSLDREIGNKIIIPFTEPSDVRILEPYPLVIEDYHEERKEVMGYSLVRTSTLGKSEFNLLMENKPFSRTYRVVFYSRERKGHEIYDGIQDTMIEARNYDELMEKVKSMNVEIISVDLIRTEGKHRRIRALLTRVE</sequence>
<dbReference type="Proteomes" id="UP000061362">
    <property type="component" value="Chromosome"/>
</dbReference>
<dbReference type="GeneID" id="91756270"/>
<dbReference type="Proteomes" id="UP000062475">
    <property type="component" value="Chromosome"/>
</dbReference>
<dbReference type="Proteomes" id="UP000062398">
    <property type="component" value="Chromosome"/>
</dbReference>
<evidence type="ECO:0000313" key="2">
    <source>
        <dbReference type="EMBL" id="AKV74734.1"/>
    </source>
</evidence>
<dbReference type="AlphaFoldDB" id="A0A0K1SXE7"/>
<feature type="domain" description="Pus10 THUMP" evidence="1">
    <location>
        <begin position="126"/>
        <end position="188"/>
    </location>
</feature>
<dbReference type="EMBL" id="CP012174">
    <property type="protein sequence ID" value="AKV79223.1"/>
    <property type="molecule type" value="Genomic_DNA"/>
</dbReference>
<dbReference type="Proteomes" id="UP000056255">
    <property type="component" value="Chromosome"/>
</dbReference>
<evidence type="ECO:0000313" key="5">
    <source>
        <dbReference type="EMBL" id="AKV81468.1"/>
    </source>
</evidence>
<evidence type="ECO:0000313" key="7">
    <source>
        <dbReference type="Proteomes" id="UP000056255"/>
    </source>
</evidence>
<name>A0A0K1SXE7_9CREN</name>
<evidence type="ECO:0000313" key="10">
    <source>
        <dbReference type="Proteomes" id="UP000062475"/>
    </source>
</evidence>
<dbReference type="InterPro" id="IPR055174">
    <property type="entry name" value="Pus10_THUMP_arc"/>
</dbReference>
<evidence type="ECO:0000259" key="1">
    <source>
        <dbReference type="Pfam" id="PF22023"/>
    </source>
</evidence>
<evidence type="ECO:0000313" key="8">
    <source>
        <dbReference type="Proteomes" id="UP000061362"/>
    </source>
</evidence>
<evidence type="ECO:0000313" key="11">
    <source>
        <dbReference type="Proteomes" id="UP000068832"/>
    </source>
</evidence>
<dbReference type="OrthoDB" id="10348at2157"/>
<protein>
    <submittedName>
        <fullName evidence="4">Pseudouridylate synthase</fullName>
    </submittedName>
</protein>
<reference evidence="8 9" key="1">
    <citation type="journal article" date="2015" name="Genome Announc.">
        <title>Complete Genome Sequences of Evolved Arsenate-Resistant Metallosphaera sedula Strains.</title>
        <authorList>
            <person name="Ai C."/>
            <person name="McCarthy S."/>
            <person name="Schackwitz W."/>
            <person name="Martin J."/>
            <person name="Lipzen A."/>
            <person name="Blum P."/>
        </authorList>
    </citation>
    <scope>NUCLEOTIDE SEQUENCE [LARGE SCALE GENOMIC DNA]</scope>
    <source>
        <strain evidence="4 9">ARS120-1</strain>
        <strain evidence="5 8">ARS120-2</strain>
        <strain evidence="2 11">ARS50-1</strain>
        <strain evidence="3 10">ARS50-2</strain>
    </source>
</reference>
<dbReference type="EMBL" id="CP012172">
    <property type="protein sequence ID" value="AKV74734.1"/>
    <property type="molecule type" value="Genomic_DNA"/>
</dbReference>
<organism evidence="4 9">
    <name type="scientific">Metallosphaera sedula</name>
    <dbReference type="NCBI Taxonomy" id="43687"/>
    <lineage>
        <taxon>Archaea</taxon>
        <taxon>Thermoproteota</taxon>
        <taxon>Thermoprotei</taxon>
        <taxon>Sulfolobales</taxon>
        <taxon>Sulfolobaceae</taxon>
        <taxon>Metallosphaera</taxon>
    </lineage>
</organism>